<dbReference type="EMBL" id="GDIQ01011990">
    <property type="protein sequence ID" value="JAN82747.1"/>
    <property type="molecule type" value="Transcribed_RNA"/>
</dbReference>
<accession>A0A0P6IFG2</accession>
<sequence>MKTSRITIKMKKKKRKSSFHRYGHAYFIIVPLEKSVVIRTAYIYIPELIELINSTMFFVEKSPGKSHERLQPNACGK</sequence>
<organism evidence="1">
    <name type="scientific">Daphnia magna</name>
    <dbReference type="NCBI Taxonomy" id="35525"/>
    <lineage>
        <taxon>Eukaryota</taxon>
        <taxon>Metazoa</taxon>
        <taxon>Ecdysozoa</taxon>
        <taxon>Arthropoda</taxon>
        <taxon>Crustacea</taxon>
        <taxon>Branchiopoda</taxon>
        <taxon>Diplostraca</taxon>
        <taxon>Cladocera</taxon>
        <taxon>Anomopoda</taxon>
        <taxon>Daphniidae</taxon>
        <taxon>Daphnia</taxon>
    </lineage>
</organism>
<dbReference type="AlphaFoldDB" id="A0A0P6IFG2"/>
<protein>
    <submittedName>
        <fullName evidence="1">Uncharacterized protein</fullName>
    </submittedName>
</protein>
<name>A0A0P6IFG2_9CRUS</name>
<reference evidence="1" key="1">
    <citation type="submission" date="2015-10" db="EMBL/GenBank/DDBJ databases">
        <title>EvidentialGene: Evidence-directed Construction of Complete mRNA Transcriptomes without Genomes.</title>
        <authorList>
            <person name="Gilbert D.G."/>
        </authorList>
    </citation>
    <scope>NUCLEOTIDE SEQUENCE</scope>
</reference>
<evidence type="ECO:0000313" key="1">
    <source>
        <dbReference type="EMBL" id="JAN82747.1"/>
    </source>
</evidence>
<proteinExistence type="predicted"/>